<name>A0A9E8LVM5_9BACI</name>
<dbReference type="Proteomes" id="UP001164718">
    <property type="component" value="Chromosome"/>
</dbReference>
<evidence type="ECO:0000313" key="5">
    <source>
        <dbReference type="EMBL" id="WAA09624.1"/>
    </source>
</evidence>
<sequence length="283" mass="32388">MEEVTSLLIQHEWRIIDHSGIGLLSNPIDSFATDDTLCESVGSGLSPAVARTWVHRPYISLGIQDVRLPHLRDGLQFLREQGYGWIVRTSGGLAVVLDEGILNITLIFPEREKGIDINRGYEAMYRFVQDMFQDVTDEIEAKEIHGSYCPGSYDLSINGKKFAGISQRRLKHGVAVQMYMAVSGSGGKRAELVRQFYERSVKGEPTKFDYPKIQPEVMASLTELLQTEFTIEQCMGRFLRTLQTFSKRTLYNSELTPVERDRYEHYLTRILDRNDKWLPKMNG</sequence>
<evidence type="ECO:0000259" key="4">
    <source>
        <dbReference type="PROSITE" id="PS51733"/>
    </source>
</evidence>
<evidence type="ECO:0000313" key="6">
    <source>
        <dbReference type="Proteomes" id="UP001164718"/>
    </source>
</evidence>
<proteinExistence type="inferred from homology"/>
<organism evidence="5 6">
    <name type="scientific">Fervidibacillus albus</name>
    <dbReference type="NCBI Taxonomy" id="2980026"/>
    <lineage>
        <taxon>Bacteria</taxon>
        <taxon>Bacillati</taxon>
        <taxon>Bacillota</taxon>
        <taxon>Bacilli</taxon>
        <taxon>Bacillales</taxon>
        <taxon>Bacillaceae</taxon>
        <taxon>Fervidibacillus</taxon>
    </lineage>
</organism>
<dbReference type="PANTHER" id="PTHR43679:SF2">
    <property type="entry name" value="OCTANOYL-[GCVH]:PROTEIN N-OCTANOYLTRANSFERASE"/>
    <property type="match status" value="1"/>
</dbReference>
<evidence type="ECO:0000256" key="2">
    <source>
        <dbReference type="ARBA" id="ARBA00023315"/>
    </source>
</evidence>
<accession>A0A9E8LVM5</accession>
<dbReference type="GO" id="GO:0033819">
    <property type="term" value="F:lipoyl(octanoyl) transferase activity"/>
    <property type="evidence" value="ECO:0007669"/>
    <property type="project" value="InterPro"/>
</dbReference>
<dbReference type="AlphaFoldDB" id="A0A9E8LVM5"/>
<evidence type="ECO:0000256" key="3">
    <source>
        <dbReference type="HAMAP-Rule" id="MF_02119"/>
    </source>
</evidence>
<dbReference type="KEGG" id="faf:OE104_14035"/>
<dbReference type="PANTHER" id="PTHR43679">
    <property type="entry name" value="OCTANOYLTRANSFERASE LIPM-RELATED"/>
    <property type="match status" value="1"/>
</dbReference>
<dbReference type="GO" id="GO:0009107">
    <property type="term" value="P:lipoate biosynthetic process"/>
    <property type="evidence" value="ECO:0007669"/>
    <property type="project" value="UniProtKB-UniRule"/>
</dbReference>
<dbReference type="Pfam" id="PF21948">
    <property type="entry name" value="LplA-B_cat"/>
    <property type="match status" value="1"/>
</dbReference>
<dbReference type="GO" id="GO:0009249">
    <property type="term" value="P:protein lipoylation"/>
    <property type="evidence" value="ECO:0007669"/>
    <property type="project" value="UniProtKB-UniRule"/>
</dbReference>
<feature type="active site" description="Acyl-thioester intermediate" evidence="3">
    <location>
        <position position="149"/>
    </location>
</feature>
<reference evidence="5" key="1">
    <citation type="submission" date="2022-09" db="EMBL/GenBank/DDBJ databases">
        <title>Complete Genomes of Fervidibacillus albus and Fervidibacillus halotolerans isolated from tidal flat sediments.</title>
        <authorList>
            <person name="Kwon K.K."/>
            <person name="Yang S.-H."/>
            <person name="Park M.J."/>
            <person name="Oh H.-M."/>
        </authorList>
    </citation>
    <scope>NUCLEOTIDE SEQUENCE</scope>
    <source>
        <strain evidence="5">MEBiC13591</strain>
    </source>
</reference>
<keyword evidence="5" id="KW-0436">Ligase</keyword>
<comment type="pathway">
    <text evidence="3">Protein modification; protein lipoylation via endogenous pathway; protein N(6)-(lipoyl)lysine from octanoyl-[acyl-carrier-protein].</text>
</comment>
<dbReference type="Gene3D" id="3.30.930.10">
    <property type="entry name" value="Bira Bifunctional Protein, Domain 2"/>
    <property type="match status" value="1"/>
</dbReference>
<keyword evidence="6" id="KW-1185">Reference proteome</keyword>
<feature type="site" description="Lowers pKa of active site Cys" evidence="3">
    <location>
        <position position="161"/>
    </location>
</feature>
<comment type="miscellaneous">
    <text evidence="3">The reaction proceeds via a thioester-linked acyl-enzyme intermediate.</text>
</comment>
<comment type="function">
    <text evidence="3">Catalyzes the amidotransfer (transamidation) of the octanoyl moiety from octanoyl-GcvH to the lipoyl domain of the E2 subunit of lipoate-dependent enzymes.</text>
</comment>
<feature type="domain" description="BPL/LPL catalytic" evidence="4">
    <location>
        <begin position="44"/>
        <end position="229"/>
    </location>
</feature>
<keyword evidence="1 3" id="KW-0808">Transferase</keyword>
<gene>
    <name evidence="3" type="primary">lipL</name>
    <name evidence="5" type="ORF">OE104_14035</name>
</gene>
<protein>
    <recommendedName>
        <fullName evidence="3">Octanoyl-[GcvH]:protein N-octanoyltransferase</fullName>
        <ecNumber evidence="3">2.3.1.204</ecNumber>
    </recommendedName>
    <alternativeName>
        <fullName evidence="3">Octanoyl-[GcvH]:E2 amidotransferase</fullName>
    </alternativeName>
</protein>
<dbReference type="CDD" id="cd16443">
    <property type="entry name" value="LplA"/>
    <property type="match status" value="1"/>
</dbReference>
<dbReference type="SUPFAM" id="SSF55681">
    <property type="entry name" value="Class II aaRS and biotin synthetases"/>
    <property type="match status" value="1"/>
</dbReference>
<dbReference type="InterPro" id="IPR050664">
    <property type="entry name" value="Octanoyltrans_LipM/LipL"/>
</dbReference>
<comment type="catalytic activity">
    <reaction evidence="3">
        <text>N(6)-octanoyl-L-lysyl-[glycine-cleavage complex H protein] + L-lysyl-[lipoyl-carrier protein] = N(6)-octanoyl-L-lysyl-[lipoyl-carrier protein] + L-lysyl-[glycine-cleavage complex H protein]</text>
        <dbReference type="Rhea" id="RHEA:20213"/>
        <dbReference type="Rhea" id="RHEA-COMP:10500"/>
        <dbReference type="Rhea" id="RHEA-COMP:10501"/>
        <dbReference type="Rhea" id="RHEA-COMP:10503"/>
        <dbReference type="Rhea" id="RHEA-COMP:10504"/>
        <dbReference type="ChEBI" id="CHEBI:29969"/>
        <dbReference type="ChEBI" id="CHEBI:78809"/>
        <dbReference type="EC" id="2.3.1.204"/>
    </reaction>
</comment>
<keyword evidence="2 3" id="KW-0012">Acyltransferase</keyword>
<dbReference type="InterPro" id="IPR045864">
    <property type="entry name" value="aa-tRNA-synth_II/BPL/LPL"/>
</dbReference>
<dbReference type="InterPro" id="IPR024897">
    <property type="entry name" value="LipL"/>
</dbReference>
<dbReference type="RefSeq" id="WP_275417405.1">
    <property type="nucleotide sequence ID" value="NZ_CP106878.1"/>
</dbReference>
<dbReference type="GO" id="GO:0016874">
    <property type="term" value="F:ligase activity"/>
    <property type="evidence" value="ECO:0007669"/>
    <property type="project" value="UniProtKB-KW"/>
</dbReference>
<evidence type="ECO:0000256" key="1">
    <source>
        <dbReference type="ARBA" id="ARBA00022679"/>
    </source>
</evidence>
<dbReference type="InterPro" id="IPR004143">
    <property type="entry name" value="BPL_LPL_catalytic"/>
</dbReference>
<dbReference type="PROSITE" id="PS51733">
    <property type="entry name" value="BPL_LPL_CATALYTIC"/>
    <property type="match status" value="1"/>
</dbReference>
<dbReference type="HAMAP" id="MF_02119">
    <property type="entry name" value="LipL"/>
    <property type="match status" value="1"/>
</dbReference>
<dbReference type="EMBL" id="CP106878">
    <property type="protein sequence ID" value="WAA09624.1"/>
    <property type="molecule type" value="Genomic_DNA"/>
</dbReference>
<dbReference type="EC" id="2.3.1.204" evidence="3"/>
<comment type="similarity">
    <text evidence="3">Belongs to the octanoyltransferase LipL family.</text>
</comment>